<dbReference type="Proteomes" id="UP000306808">
    <property type="component" value="Unassembled WGS sequence"/>
</dbReference>
<comment type="caution">
    <text evidence="1">The sequence shown here is derived from an EMBL/GenBank/DDBJ whole genome shotgun (WGS) entry which is preliminary data.</text>
</comment>
<proteinExistence type="predicted"/>
<protein>
    <recommendedName>
        <fullName evidence="3">Tetratricopeptide repeat protein</fullName>
    </recommendedName>
</protein>
<evidence type="ECO:0008006" key="3">
    <source>
        <dbReference type="Google" id="ProtNLM"/>
    </source>
</evidence>
<evidence type="ECO:0000313" key="2">
    <source>
        <dbReference type="Proteomes" id="UP000306808"/>
    </source>
</evidence>
<accession>A0A4U0P6K7</accession>
<organism evidence="1 2">
    <name type="scientific">Sphingobacterium olei</name>
    <dbReference type="NCBI Taxonomy" id="2571155"/>
    <lineage>
        <taxon>Bacteria</taxon>
        <taxon>Pseudomonadati</taxon>
        <taxon>Bacteroidota</taxon>
        <taxon>Sphingobacteriia</taxon>
        <taxon>Sphingobacteriales</taxon>
        <taxon>Sphingobacteriaceae</taxon>
        <taxon>Sphingobacterium</taxon>
    </lineage>
</organism>
<gene>
    <name evidence="1" type="ORF">FAZ15_01025</name>
</gene>
<evidence type="ECO:0000313" key="1">
    <source>
        <dbReference type="EMBL" id="TJZ62920.1"/>
    </source>
</evidence>
<dbReference type="OrthoDB" id="732094at2"/>
<dbReference type="RefSeq" id="WP_136899265.1">
    <property type="nucleotide sequence ID" value="NZ_SUME01000001.1"/>
</dbReference>
<dbReference type="EMBL" id="SUME01000001">
    <property type="protein sequence ID" value="TJZ62920.1"/>
    <property type="molecule type" value="Genomic_DNA"/>
</dbReference>
<name>A0A4U0P6K7_9SPHI</name>
<dbReference type="AlphaFoldDB" id="A0A4U0P6K7"/>
<reference evidence="1 2" key="1">
    <citation type="submission" date="2019-04" db="EMBL/GenBank/DDBJ databases">
        <title>Sphingobacterium olei sp. nov., isolated from oil-contaminated soil.</title>
        <authorList>
            <person name="Liu B."/>
        </authorList>
    </citation>
    <scope>NUCLEOTIDE SEQUENCE [LARGE SCALE GENOMIC DNA]</scope>
    <source>
        <strain evidence="1 2">HAL-9</strain>
    </source>
</reference>
<keyword evidence="2" id="KW-1185">Reference proteome</keyword>
<sequence length="498" mass="59107">MDTLSELIDLLNKDEIRQFKLFLNNKNKRYDVKNIQLFELLETDDILLLNKLYKPTKNRDAYHALRKRLQDSLILFLSQKVFENTVSETYDILRLIVVSRFLLENGLTKTAFKSLIKAERLAVDLEQYNLLNEILLLRLQYIHLDPHTDLDGLSERLLANQLQMQSEAKLHLVYAFLRRELQEIHLKGKIVDLAVLIIKTVKTHKVAIGDLMSYKSLYQILFIANEYADIQQNYSLIEKYVKRSHAFIQRQSSDTYKEKDLYHHLYILYFLANFHLRSQAFTDSLLYLGEMSQLIETQKRYKGQFFLRHQLLLALNYHFTERGHEAMAIMRNALSTVNKSYNPEDIDDLRICLAMFLAQHQDRESLRYLALLAHSEAWYEKRMGMLWTIRKSLMEILVQIQFGHVDVAASRLNSFKKRYKKYLINTREQRVIHYVSLVEKYLTHPEVISEHSFQQAVLDFLQQEENNDIFNLSFVAWLVALWDKRTPYQVVLSMVKPK</sequence>